<evidence type="ECO:0000313" key="10">
    <source>
        <dbReference type="EMBL" id="SFC12009.1"/>
    </source>
</evidence>
<dbReference type="EMBL" id="FOKV01000002">
    <property type="protein sequence ID" value="SFC12009.1"/>
    <property type="molecule type" value="Genomic_DNA"/>
</dbReference>
<reference evidence="11" key="1">
    <citation type="submission" date="2016-10" db="EMBL/GenBank/DDBJ databases">
        <authorList>
            <person name="Varghese N."/>
            <person name="Submissions S."/>
        </authorList>
    </citation>
    <scope>NUCLEOTIDE SEQUENCE [LARGE SCALE GENOMIC DNA]</scope>
    <source>
        <strain evidence="11">DSM 24499</strain>
    </source>
</reference>
<comment type="subcellular location">
    <subcellularLocation>
        <location evidence="1">Cell membrane</location>
        <topology evidence="1">Multi-pass membrane protein</topology>
    </subcellularLocation>
</comment>
<evidence type="ECO:0000256" key="2">
    <source>
        <dbReference type="ARBA" id="ARBA00022475"/>
    </source>
</evidence>
<keyword evidence="5 7" id="KW-0472">Membrane</keyword>
<gene>
    <name evidence="10" type="ORF">SAMN04487907_102313</name>
</gene>
<dbReference type="SUPFAM" id="SSF50182">
    <property type="entry name" value="Sm-like ribonucleoproteins"/>
    <property type="match status" value="1"/>
</dbReference>
<evidence type="ECO:0000256" key="5">
    <source>
        <dbReference type="ARBA" id="ARBA00023136"/>
    </source>
</evidence>
<keyword evidence="8" id="KW-0732">Signal</keyword>
<name>A0A1I1GJQ4_9FLAO</name>
<feature type="transmembrane region" description="Helical" evidence="7">
    <location>
        <begin position="273"/>
        <end position="295"/>
    </location>
</feature>
<feature type="transmembrane region" description="Helical" evidence="7">
    <location>
        <begin position="361"/>
        <end position="382"/>
    </location>
</feature>
<dbReference type="InterPro" id="IPR011066">
    <property type="entry name" value="MscS_channel_C_sf"/>
</dbReference>
<dbReference type="InterPro" id="IPR006685">
    <property type="entry name" value="MscS_channel_2nd"/>
</dbReference>
<dbReference type="Gene3D" id="1.10.287.1260">
    <property type="match status" value="1"/>
</dbReference>
<dbReference type="GO" id="GO:0005886">
    <property type="term" value="C:plasma membrane"/>
    <property type="evidence" value="ECO:0007669"/>
    <property type="project" value="UniProtKB-SubCell"/>
</dbReference>
<keyword evidence="3 7" id="KW-0812">Transmembrane</keyword>
<dbReference type="SUPFAM" id="SSF82689">
    <property type="entry name" value="Mechanosensitive channel protein MscS (YggB), C-terminal domain"/>
    <property type="match status" value="1"/>
</dbReference>
<organism evidence="10 11">
    <name type="scientific">Zunongwangia mangrovi</name>
    <dbReference type="NCBI Taxonomy" id="1334022"/>
    <lineage>
        <taxon>Bacteria</taxon>
        <taxon>Pseudomonadati</taxon>
        <taxon>Bacteroidota</taxon>
        <taxon>Flavobacteriia</taxon>
        <taxon>Flavobacteriales</taxon>
        <taxon>Flavobacteriaceae</taxon>
        <taxon>Zunongwangia</taxon>
    </lineage>
</organism>
<dbReference type="PANTHER" id="PTHR30566">
    <property type="entry name" value="YNAI-RELATED MECHANOSENSITIVE ION CHANNEL"/>
    <property type="match status" value="1"/>
</dbReference>
<feature type="compositionally biased region" description="Polar residues" evidence="6">
    <location>
        <begin position="25"/>
        <end position="37"/>
    </location>
</feature>
<feature type="chain" id="PRO_5011571895" evidence="8">
    <location>
        <begin position="22"/>
        <end position="587"/>
    </location>
</feature>
<feature type="domain" description="Mechanosensitive ion channel MscS" evidence="9">
    <location>
        <begin position="410"/>
        <end position="475"/>
    </location>
</feature>
<feature type="transmembrane region" description="Helical" evidence="7">
    <location>
        <begin position="388"/>
        <end position="407"/>
    </location>
</feature>
<dbReference type="Proteomes" id="UP000199438">
    <property type="component" value="Unassembled WGS sequence"/>
</dbReference>
<dbReference type="PANTHER" id="PTHR30566:SF25">
    <property type="entry name" value="INNER MEMBRANE PROTEIN"/>
    <property type="match status" value="1"/>
</dbReference>
<proteinExistence type="predicted"/>
<feature type="region of interest" description="Disordered" evidence="6">
    <location>
        <begin position="25"/>
        <end position="49"/>
    </location>
</feature>
<evidence type="ECO:0000256" key="3">
    <source>
        <dbReference type="ARBA" id="ARBA00022692"/>
    </source>
</evidence>
<feature type="transmembrane region" description="Helical" evidence="7">
    <location>
        <begin position="230"/>
        <end position="252"/>
    </location>
</feature>
<feature type="transmembrane region" description="Helical" evidence="7">
    <location>
        <begin position="301"/>
        <end position="325"/>
    </location>
</feature>
<dbReference type="InterPro" id="IPR023408">
    <property type="entry name" value="MscS_beta-dom_sf"/>
</dbReference>
<evidence type="ECO:0000313" key="11">
    <source>
        <dbReference type="Proteomes" id="UP000199438"/>
    </source>
</evidence>
<evidence type="ECO:0000256" key="7">
    <source>
        <dbReference type="SAM" id="Phobius"/>
    </source>
</evidence>
<dbReference type="Pfam" id="PF00924">
    <property type="entry name" value="MS_channel_2nd"/>
    <property type="match status" value="1"/>
</dbReference>
<evidence type="ECO:0000256" key="1">
    <source>
        <dbReference type="ARBA" id="ARBA00004651"/>
    </source>
</evidence>
<feature type="signal peptide" evidence="8">
    <location>
        <begin position="1"/>
        <end position="21"/>
    </location>
</feature>
<evidence type="ECO:0000256" key="8">
    <source>
        <dbReference type="SAM" id="SignalP"/>
    </source>
</evidence>
<dbReference type="GO" id="GO:0008381">
    <property type="term" value="F:mechanosensitive monoatomic ion channel activity"/>
    <property type="evidence" value="ECO:0007669"/>
    <property type="project" value="UniProtKB-ARBA"/>
</dbReference>
<evidence type="ECO:0000259" key="9">
    <source>
        <dbReference type="Pfam" id="PF00924"/>
    </source>
</evidence>
<keyword evidence="11" id="KW-1185">Reference proteome</keyword>
<evidence type="ECO:0000256" key="4">
    <source>
        <dbReference type="ARBA" id="ARBA00022989"/>
    </source>
</evidence>
<dbReference type="InterPro" id="IPR010920">
    <property type="entry name" value="LSM_dom_sf"/>
</dbReference>
<accession>A0A1I1GJQ4</accession>
<dbReference type="Gene3D" id="2.30.30.60">
    <property type="match status" value="1"/>
</dbReference>
<keyword evidence="2" id="KW-1003">Cell membrane</keyword>
<sequence>MPYKYLFSLLLSVFLCNISVAQDPSDSTDSSQNTQLPSKEPITKNKGKFRPNAIDEYNEAYYIINRLNESIGLPPNNVNFQTPQATLEHFVLSARENDYMNAAYALNLNLLPSDLSHKDAALLAEKLYFVINQRVKLNWDDLPDRPDGQIDIQTSTNKAVAGNPRRSIVFGEVDLDGRDYVFRLQRVKYKDYGAFWLISPNTVENIDELYKFYGPRKLDRMMPDWARIKLWSMPVWKFAGALLLILLCYYIGKLFSFYLRKFLMKSNKQWMQNIAGKLTTPAGVAIGVLSFYLLLNNLISFAGSFATTLYAILLIVVIGSITWFFMRMVDYFMLYVAENKIGDTSVEENSEARKMLTYISVARRIVTFIVIIFGISVILSQFRSLEKLGISLMASAGVATVILGIAAQSTLGNIIAGVQIALTKPARIGDTVIIDDDWGYVEDIRFTYMVVRTWDWRRIVVPLRYVISNTFENWSMTSAHQIRPISIYADYRIDVKKVRKKFEEILKTKESWDENKPPVVQVVDTTEKSIQIRFLCSSKDAVEAWDLHCELREELVSYISSLEDGSYLATSRVRVQEFPSNNSKDNS</sequence>
<dbReference type="STRING" id="1334022.SAMN04487907_102313"/>
<protein>
    <submittedName>
        <fullName evidence="10">Small-conductance mechanosensitive channel</fullName>
    </submittedName>
</protein>
<dbReference type="Gene3D" id="3.30.70.100">
    <property type="match status" value="1"/>
</dbReference>
<evidence type="ECO:0000256" key="6">
    <source>
        <dbReference type="SAM" id="MobiDB-lite"/>
    </source>
</evidence>
<keyword evidence="4 7" id="KW-1133">Transmembrane helix</keyword>
<dbReference type="AlphaFoldDB" id="A0A1I1GJQ4"/>